<proteinExistence type="predicted"/>
<feature type="compositionally biased region" description="Low complexity" evidence="1">
    <location>
        <begin position="102"/>
        <end position="115"/>
    </location>
</feature>
<feature type="region of interest" description="Disordered" evidence="1">
    <location>
        <begin position="41"/>
        <end position="115"/>
    </location>
</feature>
<feature type="compositionally biased region" description="Low complexity" evidence="1">
    <location>
        <begin position="48"/>
        <end position="68"/>
    </location>
</feature>
<accession>A0A1A9B5E2</accession>
<gene>
    <name evidence="2" type="ORF">GA0070622_1219</name>
</gene>
<name>A0A1A9B5E2_9ACTN</name>
<protein>
    <submittedName>
        <fullName evidence="2">Uncharacterized protein</fullName>
    </submittedName>
</protein>
<sequence length="175" mass="19157">MVHRLNDDELRAAAATRPGYATYPEYRPGQPERLGKLPAVHRPPAPAPAAAAAVEQQPAALDGSAAAAPKTWYDNTDIWGPEPEPAPTGTAVPVGEPLDARPPTTAAEPPPATLQALPPTHVFDFEPRWIVERPWWRRRWHWAVMAADAGVHHGYAWTQAGARRRTARAARRAVR</sequence>
<keyword evidence="3" id="KW-1185">Reference proteome</keyword>
<dbReference type="EMBL" id="FLRH01000003">
    <property type="protein sequence ID" value="SBT64249.1"/>
    <property type="molecule type" value="Genomic_DNA"/>
</dbReference>
<organism evidence="2 3">
    <name type="scientific">Micromonospora sediminicola</name>
    <dbReference type="NCBI Taxonomy" id="946078"/>
    <lineage>
        <taxon>Bacteria</taxon>
        <taxon>Bacillati</taxon>
        <taxon>Actinomycetota</taxon>
        <taxon>Actinomycetes</taxon>
        <taxon>Micromonosporales</taxon>
        <taxon>Micromonosporaceae</taxon>
        <taxon>Micromonospora</taxon>
    </lineage>
</organism>
<dbReference type="STRING" id="946078.GA0070622_1219"/>
<evidence type="ECO:0000256" key="1">
    <source>
        <dbReference type="SAM" id="MobiDB-lite"/>
    </source>
</evidence>
<evidence type="ECO:0000313" key="2">
    <source>
        <dbReference type="EMBL" id="SBT64249.1"/>
    </source>
</evidence>
<dbReference type="OrthoDB" id="9981743at2"/>
<dbReference type="AlphaFoldDB" id="A0A1A9B5E2"/>
<dbReference type="Proteomes" id="UP000199558">
    <property type="component" value="Unassembled WGS sequence"/>
</dbReference>
<reference evidence="3" key="1">
    <citation type="submission" date="2016-06" db="EMBL/GenBank/DDBJ databases">
        <authorList>
            <person name="Varghese N."/>
            <person name="Submissions Spin"/>
        </authorList>
    </citation>
    <scope>NUCLEOTIDE SEQUENCE [LARGE SCALE GENOMIC DNA]</scope>
    <source>
        <strain evidence="3">DSM 45794</strain>
    </source>
</reference>
<evidence type="ECO:0000313" key="3">
    <source>
        <dbReference type="Proteomes" id="UP000199558"/>
    </source>
</evidence>
<dbReference type="RefSeq" id="WP_091569794.1">
    <property type="nucleotide sequence ID" value="NZ_FLRH01000003.1"/>
</dbReference>